<dbReference type="Bgee" id="ENSLOCG00000006577">
    <property type="expression patterns" value="Expressed in ovary and 6 other cell types or tissues"/>
</dbReference>
<dbReference type="GO" id="GO:0009953">
    <property type="term" value="P:dorsal/ventral pattern formation"/>
    <property type="evidence" value="ECO:0007669"/>
    <property type="project" value="Ensembl"/>
</dbReference>
<evidence type="ECO:0000256" key="1">
    <source>
        <dbReference type="SAM" id="MobiDB-lite"/>
    </source>
</evidence>
<dbReference type="GO" id="GO:0005886">
    <property type="term" value="C:plasma membrane"/>
    <property type="evidence" value="ECO:0007669"/>
    <property type="project" value="Ensembl"/>
</dbReference>
<dbReference type="GeneTree" id="ENSGT01120000271957"/>
<proteinExistence type="predicted"/>
<dbReference type="GO" id="GO:0000578">
    <property type="term" value="P:embryonic axis specification"/>
    <property type="evidence" value="ECO:0007669"/>
    <property type="project" value="Ensembl"/>
</dbReference>
<name>W5MHT1_LEPOC</name>
<feature type="region of interest" description="Disordered" evidence="1">
    <location>
        <begin position="1"/>
        <end position="28"/>
    </location>
</feature>
<accession>W5MHT1</accession>
<evidence type="ECO:0000313" key="3">
    <source>
        <dbReference type="Proteomes" id="UP000018468"/>
    </source>
</evidence>
<dbReference type="FunCoup" id="W5MHT1">
    <property type="interactions" value="31"/>
</dbReference>
<evidence type="ECO:0000313" key="2">
    <source>
        <dbReference type="Ensembl" id="ENSLOCP00000007940.1"/>
    </source>
</evidence>
<reference evidence="2" key="2">
    <citation type="submission" date="2025-08" db="UniProtKB">
        <authorList>
            <consortium name="Ensembl"/>
        </authorList>
    </citation>
    <scope>IDENTIFICATION</scope>
</reference>
<dbReference type="eggNOG" id="ENOG502SQHH">
    <property type="taxonomic scope" value="Eukaryota"/>
</dbReference>
<dbReference type="EMBL" id="AHAT01014634">
    <property type="status" value="NOT_ANNOTATED_CDS"/>
    <property type="molecule type" value="Genomic_DNA"/>
</dbReference>
<sequence length="144" mass="16017">WRRGVRVVPLSSDSEADRANTVPPNSPATVALPARNMLNIRPIRRSSTMELQNERQAASSIPPEESELVISGNSSTLGPGLDSDFGASAGISLRILSSDSEVFPTTVWASGLEWDYYDPSYKRRSQMHRHLEHVPTVSHKQYWV</sequence>
<dbReference type="HOGENOM" id="CLU_1800889_0_0_1"/>
<feature type="compositionally biased region" description="Polar residues" evidence="1">
    <location>
        <begin position="49"/>
        <end position="59"/>
    </location>
</feature>
<keyword evidence="3" id="KW-1185">Reference proteome</keyword>
<dbReference type="Ensembl" id="ENSLOCT00000007950.1">
    <property type="protein sequence ID" value="ENSLOCP00000007940.1"/>
    <property type="gene ID" value="ENSLOCG00000006577.1"/>
</dbReference>
<protein>
    <submittedName>
        <fullName evidence="2">Huluwa</fullName>
    </submittedName>
</protein>
<feature type="region of interest" description="Disordered" evidence="1">
    <location>
        <begin position="49"/>
        <end position="74"/>
    </location>
</feature>
<dbReference type="GO" id="GO:0090263">
    <property type="term" value="P:positive regulation of canonical Wnt signaling pathway"/>
    <property type="evidence" value="ECO:0007669"/>
    <property type="project" value="Ensembl"/>
</dbReference>
<dbReference type="Proteomes" id="UP000018468">
    <property type="component" value="Linkage group LG2"/>
</dbReference>
<reference evidence="2" key="3">
    <citation type="submission" date="2025-09" db="UniProtKB">
        <authorList>
            <consortium name="Ensembl"/>
        </authorList>
    </citation>
    <scope>IDENTIFICATION</scope>
</reference>
<dbReference type="InParanoid" id="W5MHT1"/>
<dbReference type="AlphaFoldDB" id="W5MHT1"/>
<organism evidence="2 3">
    <name type="scientific">Lepisosteus oculatus</name>
    <name type="common">Spotted gar</name>
    <dbReference type="NCBI Taxonomy" id="7918"/>
    <lineage>
        <taxon>Eukaryota</taxon>
        <taxon>Metazoa</taxon>
        <taxon>Chordata</taxon>
        <taxon>Craniata</taxon>
        <taxon>Vertebrata</taxon>
        <taxon>Euteleostomi</taxon>
        <taxon>Actinopterygii</taxon>
        <taxon>Neopterygii</taxon>
        <taxon>Holostei</taxon>
        <taxon>Semionotiformes</taxon>
        <taxon>Lepisosteidae</taxon>
        <taxon>Lepisosteus</taxon>
    </lineage>
</organism>
<dbReference type="OMA" id="SEAGNCN"/>
<reference evidence="3" key="1">
    <citation type="submission" date="2011-12" db="EMBL/GenBank/DDBJ databases">
        <title>The Draft Genome of Lepisosteus oculatus.</title>
        <authorList>
            <consortium name="The Broad Institute Genome Assembly &amp; Analysis Group"/>
            <consortium name="Computational R&amp;D Group"/>
            <consortium name="and Sequencing Platform"/>
            <person name="Di Palma F."/>
            <person name="Alfoldi J."/>
            <person name="Johnson J."/>
            <person name="Berlin A."/>
            <person name="Gnerre S."/>
            <person name="Jaffe D."/>
            <person name="MacCallum I."/>
            <person name="Young S."/>
            <person name="Walker B.J."/>
            <person name="Lander E.S."/>
            <person name="Lindblad-Toh K."/>
        </authorList>
    </citation>
    <scope>NUCLEOTIDE SEQUENCE [LARGE SCALE GENOMIC DNA]</scope>
</reference>